<reference evidence="1" key="1">
    <citation type="journal article" date="2021" name="PeerJ">
        <title>Extensive microbial diversity within the chicken gut microbiome revealed by metagenomics and culture.</title>
        <authorList>
            <person name="Gilroy R."/>
            <person name="Ravi A."/>
            <person name="Getino M."/>
            <person name="Pursley I."/>
            <person name="Horton D.L."/>
            <person name="Alikhan N.F."/>
            <person name="Baker D."/>
            <person name="Gharbi K."/>
            <person name="Hall N."/>
            <person name="Watson M."/>
            <person name="Adriaenssens E.M."/>
            <person name="Foster-Nyarko E."/>
            <person name="Jarju S."/>
            <person name="Secka A."/>
            <person name="Antonio M."/>
            <person name="Oren A."/>
            <person name="Chaudhuri R.R."/>
            <person name="La Ragione R."/>
            <person name="Hildebrand F."/>
            <person name="Pallen M.J."/>
        </authorList>
    </citation>
    <scope>NUCLEOTIDE SEQUENCE</scope>
    <source>
        <strain evidence="1">Gambia15-2214</strain>
    </source>
</reference>
<evidence type="ECO:0000313" key="2">
    <source>
        <dbReference type="Proteomes" id="UP000823914"/>
    </source>
</evidence>
<dbReference type="Pfam" id="PF09986">
    <property type="entry name" value="DUF2225"/>
    <property type="match status" value="1"/>
</dbReference>
<comment type="caution">
    <text evidence="1">The sequence shown here is derived from an EMBL/GenBank/DDBJ whole genome shotgun (WGS) entry which is preliminary data.</text>
</comment>
<protein>
    <submittedName>
        <fullName evidence="1">DUF2225 domain-containing protein</fullName>
    </submittedName>
</protein>
<evidence type="ECO:0000313" key="1">
    <source>
        <dbReference type="EMBL" id="MBU3850170.1"/>
    </source>
</evidence>
<proteinExistence type="predicted"/>
<name>A0A9E2L2P0_9SPIR</name>
<gene>
    <name evidence="1" type="ORF">IAA16_06350</name>
</gene>
<accession>A0A9E2L2P0</accession>
<dbReference type="AlphaFoldDB" id="A0A9E2L2P0"/>
<dbReference type="InterPro" id="IPR018708">
    <property type="entry name" value="DUF2225"/>
</dbReference>
<dbReference type="EMBL" id="JAHLFV010000152">
    <property type="protein sequence ID" value="MBU3850170.1"/>
    <property type="molecule type" value="Genomic_DNA"/>
</dbReference>
<reference evidence="1" key="2">
    <citation type="submission" date="2021-04" db="EMBL/GenBank/DDBJ databases">
        <authorList>
            <person name="Gilroy R."/>
        </authorList>
    </citation>
    <scope>NUCLEOTIDE SEQUENCE</scope>
    <source>
        <strain evidence="1">Gambia15-2214</strain>
    </source>
</reference>
<sequence length="300" mass="34431">MIRGSTEKKVSDKKPTISFYAKEQIDCPVCRKFFRREEMLSGGGRMIAGNLTDELRRIFEPSVKYGQVYPLIYSVGACPHCQTALFWNDFKTLSPADAEKILDKKEDRLESVKAIFPYYNLDHERTVFDGAAMYYMALLCYEEVSPSFSPTIKKAVISLRLAWLCGDLNKLLPGRNYDYIQQVFYRKALFFYQESLLYETGRKESITGLANLGPDIDKNYGYDGVIYLCGLLEYKYGQREDYAARLKKLDESKRAIARIFGLGKSSKAKPGPLLEHSRSLYDALTEELKDANQLDFDDDE</sequence>
<organism evidence="1 2">
    <name type="scientific">Candidatus Treponema excrementipullorum</name>
    <dbReference type="NCBI Taxonomy" id="2838768"/>
    <lineage>
        <taxon>Bacteria</taxon>
        <taxon>Pseudomonadati</taxon>
        <taxon>Spirochaetota</taxon>
        <taxon>Spirochaetia</taxon>
        <taxon>Spirochaetales</taxon>
        <taxon>Treponemataceae</taxon>
        <taxon>Treponema</taxon>
    </lineage>
</organism>
<dbReference type="Proteomes" id="UP000823914">
    <property type="component" value="Unassembled WGS sequence"/>
</dbReference>